<gene>
    <name evidence="4" type="ORF">D8771_32325</name>
</gene>
<dbReference type="EMBL" id="RCIY01000114">
    <property type="protein sequence ID" value="TGG75688.1"/>
    <property type="molecule type" value="Genomic_DNA"/>
</dbReference>
<evidence type="ECO:0000256" key="1">
    <source>
        <dbReference type="ARBA" id="ARBA00023125"/>
    </source>
</evidence>
<dbReference type="RefSeq" id="WP_037612974.1">
    <property type="nucleotide sequence ID" value="NZ_CP103060.1"/>
</dbReference>
<dbReference type="PROSITE" id="PS50937">
    <property type="entry name" value="HTH_MERR_2"/>
    <property type="match status" value="1"/>
</dbReference>
<comment type="caution">
    <text evidence="4">The sequence shown here is derived from an EMBL/GenBank/DDBJ whole genome shotgun (WGS) entry which is preliminary data.</text>
</comment>
<dbReference type="Gene3D" id="1.10.1660.10">
    <property type="match status" value="1"/>
</dbReference>
<dbReference type="PANTHER" id="PTHR30204:SF93">
    <property type="entry name" value="HTH MERR-TYPE DOMAIN-CONTAINING PROTEIN"/>
    <property type="match status" value="1"/>
</dbReference>
<dbReference type="CDD" id="cd00592">
    <property type="entry name" value="HTH_MerR-like"/>
    <property type="match status" value="1"/>
</dbReference>
<evidence type="ECO:0000256" key="2">
    <source>
        <dbReference type="SAM" id="Coils"/>
    </source>
</evidence>
<keyword evidence="1" id="KW-0238">DNA-binding</keyword>
<dbReference type="GO" id="GO:0003700">
    <property type="term" value="F:DNA-binding transcription factor activity"/>
    <property type="evidence" value="ECO:0007669"/>
    <property type="project" value="InterPro"/>
</dbReference>
<dbReference type="GO" id="GO:0003677">
    <property type="term" value="F:DNA binding"/>
    <property type="evidence" value="ECO:0007669"/>
    <property type="project" value="UniProtKB-KW"/>
</dbReference>
<accession>A0A8H1L468</accession>
<dbReference type="Proteomes" id="UP000298111">
    <property type="component" value="Unassembled WGS sequence"/>
</dbReference>
<evidence type="ECO:0000313" key="4">
    <source>
        <dbReference type="EMBL" id="TGG75688.1"/>
    </source>
</evidence>
<dbReference type="InterPro" id="IPR009061">
    <property type="entry name" value="DNA-bd_dom_put_sf"/>
</dbReference>
<dbReference type="PANTHER" id="PTHR30204">
    <property type="entry name" value="REDOX-CYCLING DRUG-SENSING TRANSCRIPTIONAL ACTIVATOR SOXR"/>
    <property type="match status" value="1"/>
</dbReference>
<dbReference type="SUPFAM" id="SSF46955">
    <property type="entry name" value="Putative DNA-binding domain"/>
    <property type="match status" value="1"/>
</dbReference>
<evidence type="ECO:0000313" key="5">
    <source>
        <dbReference type="Proteomes" id="UP000298111"/>
    </source>
</evidence>
<evidence type="ECO:0000259" key="3">
    <source>
        <dbReference type="PROSITE" id="PS50937"/>
    </source>
</evidence>
<keyword evidence="2" id="KW-0175">Coiled coil</keyword>
<dbReference type="PRINTS" id="PR00040">
    <property type="entry name" value="HTHMERR"/>
</dbReference>
<dbReference type="AlphaFoldDB" id="A0A8H1L468"/>
<organism evidence="4 5">
    <name type="scientific">Streptomyces albus</name>
    <dbReference type="NCBI Taxonomy" id="1888"/>
    <lineage>
        <taxon>Bacteria</taxon>
        <taxon>Bacillati</taxon>
        <taxon>Actinomycetota</taxon>
        <taxon>Actinomycetes</taxon>
        <taxon>Kitasatosporales</taxon>
        <taxon>Streptomycetaceae</taxon>
        <taxon>Streptomyces</taxon>
    </lineage>
</organism>
<dbReference type="InterPro" id="IPR047057">
    <property type="entry name" value="MerR_fam"/>
</dbReference>
<dbReference type="InterPro" id="IPR000551">
    <property type="entry name" value="MerR-type_HTH_dom"/>
</dbReference>
<feature type="coiled-coil region" evidence="2">
    <location>
        <begin position="72"/>
        <end position="106"/>
    </location>
</feature>
<protein>
    <submittedName>
        <fullName evidence="4">MerR family transcriptional regulator</fullName>
    </submittedName>
</protein>
<sequence length="269" mass="29017">MRIGELAALVGVSPRTVRHYHHQGLLPEPPRRANGYREYRLADAVRLARVRRLTALGLGLDEVRDVLADDTGTELREVLAELDAELRHQEEEIRDRRARLAQLLRQAEEGTLPPNAPLSPELTELLGRAAAPAPGPAPGGVSAKDGEVLALLETSAPPEAHREVVALAETLTADAASAKRTREAYALLDGLADAAPDDPRVARAARAVVDCVPRAALRHMPLGASMRDPSLPAVFAQALYDDLSPAQAEAVRQAVTLLTERARAAREER</sequence>
<name>A0A8H1L468_9ACTN</name>
<proteinExistence type="predicted"/>
<reference evidence="4 5" key="1">
    <citation type="submission" date="2018-10" db="EMBL/GenBank/DDBJ databases">
        <title>Isolation of pseudouridimycin from Streptomyces albus DSM 40763.</title>
        <authorList>
            <person name="Rosenqvist P."/>
            <person name="Metsae-Ketelae M."/>
            <person name="Virta P."/>
        </authorList>
    </citation>
    <scope>NUCLEOTIDE SEQUENCE [LARGE SCALE GENOMIC DNA]</scope>
    <source>
        <strain evidence="4 5">DSM 40763</strain>
    </source>
</reference>
<dbReference type="GeneID" id="75181742"/>
<feature type="domain" description="HTH merR-type" evidence="3">
    <location>
        <begin position="1"/>
        <end position="69"/>
    </location>
</feature>
<dbReference type="Pfam" id="PF13411">
    <property type="entry name" value="MerR_1"/>
    <property type="match status" value="1"/>
</dbReference>
<dbReference type="SMART" id="SM00422">
    <property type="entry name" value="HTH_MERR"/>
    <property type="match status" value="1"/>
</dbReference>